<feature type="domain" description="FAS1-like dehydratase" evidence="1">
    <location>
        <begin position="14"/>
        <end position="130"/>
    </location>
</feature>
<keyword evidence="3" id="KW-1185">Reference proteome</keyword>
<dbReference type="InterPro" id="IPR029069">
    <property type="entry name" value="HotDog_dom_sf"/>
</dbReference>
<dbReference type="SUPFAM" id="SSF54637">
    <property type="entry name" value="Thioesterase/thiol ester dehydrase-isomerase"/>
    <property type="match status" value="1"/>
</dbReference>
<sequence length="138" mass="14937">MGEKADATAELVTVGAQSPPRRLRVETGAVLRFLDALGTAVPPDAEDVKVPPTFPTTLQLPAPGLEAIDPARILHGEQEYVYERPLRIGDVLTCVSRVSQVSKKSTRLGEVTVVVIETTGCEDQGELVLTERMTLMVR</sequence>
<evidence type="ECO:0000259" key="1">
    <source>
        <dbReference type="Pfam" id="PF13452"/>
    </source>
</evidence>
<evidence type="ECO:0000313" key="3">
    <source>
        <dbReference type="Proteomes" id="UP001500456"/>
    </source>
</evidence>
<protein>
    <recommendedName>
        <fullName evidence="1">FAS1-like dehydratase domain-containing protein</fullName>
    </recommendedName>
</protein>
<dbReference type="Pfam" id="PF13452">
    <property type="entry name" value="FAS1_DH_region"/>
    <property type="match status" value="1"/>
</dbReference>
<dbReference type="EMBL" id="BAAAZX010000021">
    <property type="protein sequence ID" value="GAA4012795.1"/>
    <property type="molecule type" value="Genomic_DNA"/>
</dbReference>
<name>A0ABP7SJW1_9ACTN</name>
<gene>
    <name evidence="2" type="ORF">GCM10022232_63610</name>
</gene>
<dbReference type="RefSeq" id="WP_345568034.1">
    <property type="nucleotide sequence ID" value="NZ_BAAAZX010000021.1"/>
</dbReference>
<evidence type="ECO:0000313" key="2">
    <source>
        <dbReference type="EMBL" id="GAA4012795.1"/>
    </source>
</evidence>
<dbReference type="InterPro" id="IPR039569">
    <property type="entry name" value="FAS1-like_DH_region"/>
</dbReference>
<accession>A0ABP7SJW1</accession>
<dbReference type="Gene3D" id="3.10.129.10">
    <property type="entry name" value="Hotdog Thioesterase"/>
    <property type="match status" value="1"/>
</dbReference>
<comment type="caution">
    <text evidence="2">The sequence shown here is derived from an EMBL/GenBank/DDBJ whole genome shotgun (WGS) entry which is preliminary data.</text>
</comment>
<proteinExistence type="predicted"/>
<dbReference type="Proteomes" id="UP001500456">
    <property type="component" value="Unassembled WGS sequence"/>
</dbReference>
<reference evidence="3" key="1">
    <citation type="journal article" date="2019" name="Int. J. Syst. Evol. Microbiol.">
        <title>The Global Catalogue of Microorganisms (GCM) 10K type strain sequencing project: providing services to taxonomists for standard genome sequencing and annotation.</title>
        <authorList>
            <consortium name="The Broad Institute Genomics Platform"/>
            <consortium name="The Broad Institute Genome Sequencing Center for Infectious Disease"/>
            <person name="Wu L."/>
            <person name="Ma J."/>
        </authorList>
    </citation>
    <scope>NUCLEOTIDE SEQUENCE [LARGE SCALE GENOMIC DNA]</scope>
    <source>
        <strain evidence="3">JCM 16924</strain>
    </source>
</reference>
<organism evidence="2 3">
    <name type="scientific">Streptomyces plumbiresistens</name>
    <dbReference type="NCBI Taxonomy" id="511811"/>
    <lineage>
        <taxon>Bacteria</taxon>
        <taxon>Bacillati</taxon>
        <taxon>Actinomycetota</taxon>
        <taxon>Actinomycetes</taxon>
        <taxon>Kitasatosporales</taxon>
        <taxon>Streptomycetaceae</taxon>
        <taxon>Streptomyces</taxon>
    </lineage>
</organism>